<protein>
    <submittedName>
        <fullName evidence="2">Uncharacterized protein</fullName>
    </submittedName>
</protein>
<gene>
    <name evidence="2" type="ORF">ACIB24_19010</name>
</gene>
<comment type="caution">
    <text evidence="2">The sequence shown here is derived from an EMBL/GenBank/DDBJ whole genome shotgun (WGS) entry which is preliminary data.</text>
</comment>
<evidence type="ECO:0000256" key="1">
    <source>
        <dbReference type="SAM" id="MobiDB-lite"/>
    </source>
</evidence>
<keyword evidence="3" id="KW-1185">Reference proteome</keyword>
<evidence type="ECO:0000313" key="2">
    <source>
        <dbReference type="EMBL" id="MFI7589159.1"/>
    </source>
</evidence>
<organism evidence="2 3">
    <name type="scientific">Spongisporangium articulatum</name>
    <dbReference type="NCBI Taxonomy" id="3362603"/>
    <lineage>
        <taxon>Bacteria</taxon>
        <taxon>Bacillati</taxon>
        <taxon>Actinomycetota</taxon>
        <taxon>Actinomycetes</taxon>
        <taxon>Kineosporiales</taxon>
        <taxon>Kineosporiaceae</taxon>
        <taxon>Spongisporangium</taxon>
    </lineage>
</organism>
<dbReference type="Proteomes" id="UP001612915">
    <property type="component" value="Unassembled WGS sequence"/>
</dbReference>
<accession>A0ABW8ARZ2</accession>
<dbReference type="RefSeq" id="WP_398283571.1">
    <property type="nucleotide sequence ID" value="NZ_JBITLV010000006.1"/>
</dbReference>
<name>A0ABW8ARZ2_9ACTN</name>
<sequence>MDDPSTGEWAAEGQRAQAARERASELSRRAVRAGKWSEAVAFEAAELKGHNRARLLRPLSRGGPEPAVEDLWVAYVECGGNTSIGELADFLEGRASLPPLERAILQQAVQEVLQDAGSGS</sequence>
<evidence type="ECO:0000313" key="3">
    <source>
        <dbReference type="Proteomes" id="UP001612915"/>
    </source>
</evidence>
<reference evidence="2 3" key="1">
    <citation type="submission" date="2024-10" db="EMBL/GenBank/DDBJ databases">
        <title>The Natural Products Discovery Center: Release of the First 8490 Sequenced Strains for Exploring Actinobacteria Biosynthetic Diversity.</title>
        <authorList>
            <person name="Kalkreuter E."/>
            <person name="Kautsar S.A."/>
            <person name="Yang D."/>
            <person name="Bader C.D."/>
            <person name="Teijaro C.N."/>
            <person name="Fluegel L."/>
            <person name="Davis C.M."/>
            <person name="Simpson J.R."/>
            <person name="Lauterbach L."/>
            <person name="Steele A.D."/>
            <person name="Gui C."/>
            <person name="Meng S."/>
            <person name="Li G."/>
            <person name="Viehrig K."/>
            <person name="Ye F."/>
            <person name="Su P."/>
            <person name="Kiefer A.F."/>
            <person name="Nichols A."/>
            <person name="Cepeda A.J."/>
            <person name="Yan W."/>
            <person name="Fan B."/>
            <person name="Jiang Y."/>
            <person name="Adhikari A."/>
            <person name="Zheng C.-J."/>
            <person name="Schuster L."/>
            <person name="Cowan T.M."/>
            <person name="Smanski M.J."/>
            <person name="Chevrette M.G."/>
            <person name="De Carvalho L.P.S."/>
            <person name="Shen B."/>
        </authorList>
    </citation>
    <scope>NUCLEOTIDE SEQUENCE [LARGE SCALE GENOMIC DNA]</scope>
    <source>
        <strain evidence="2 3">NPDC049639</strain>
    </source>
</reference>
<proteinExistence type="predicted"/>
<dbReference type="EMBL" id="JBITLV010000006">
    <property type="protein sequence ID" value="MFI7589159.1"/>
    <property type="molecule type" value="Genomic_DNA"/>
</dbReference>
<feature type="region of interest" description="Disordered" evidence="1">
    <location>
        <begin position="1"/>
        <end position="22"/>
    </location>
</feature>